<proteinExistence type="inferred from homology"/>
<dbReference type="Proteomes" id="UP000292447">
    <property type="component" value="Chromosome V"/>
</dbReference>
<evidence type="ECO:0000259" key="6">
    <source>
        <dbReference type="Pfam" id="PF10033"/>
    </source>
</evidence>
<evidence type="ECO:0000256" key="2">
    <source>
        <dbReference type="ARBA" id="ARBA00013801"/>
    </source>
</evidence>
<dbReference type="PANTHER" id="PTHR13430">
    <property type="match status" value="1"/>
</dbReference>
<dbReference type="GO" id="GO:0034497">
    <property type="term" value="P:protein localization to phagophore assembly site"/>
    <property type="evidence" value="ECO:0007669"/>
    <property type="project" value="TreeGrafter"/>
</dbReference>
<organism evidence="7 8">
    <name type="scientific">Metschnikowia aff. pulcherrima</name>
    <dbReference type="NCBI Taxonomy" id="2163413"/>
    <lineage>
        <taxon>Eukaryota</taxon>
        <taxon>Fungi</taxon>
        <taxon>Dikarya</taxon>
        <taxon>Ascomycota</taxon>
        <taxon>Saccharomycotina</taxon>
        <taxon>Pichiomycetes</taxon>
        <taxon>Metschnikowiaceae</taxon>
        <taxon>Metschnikowia</taxon>
    </lineage>
</organism>
<evidence type="ECO:0000256" key="5">
    <source>
        <dbReference type="SAM" id="MobiDB-lite"/>
    </source>
</evidence>
<dbReference type="GO" id="GO:0000407">
    <property type="term" value="C:phagophore assembly site"/>
    <property type="evidence" value="ECO:0007669"/>
    <property type="project" value="TreeGrafter"/>
</dbReference>
<dbReference type="AlphaFoldDB" id="A0A4P6XU81"/>
<dbReference type="EMBL" id="CP034460">
    <property type="protein sequence ID" value="QBM90395.1"/>
    <property type="molecule type" value="Genomic_DNA"/>
</dbReference>
<evidence type="ECO:0000256" key="1">
    <source>
        <dbReference type="ARBA" id="ARBA00005246"/>
    </source>
</evidence>
<dbReference type="InterPro" id="IPR040182">
    <property type="entry name" value="ATG13"/>
</dbReference>
<gene>
    <name evidence="7" type="primary">MPUL0E06440</name>
    <name evidence="7" type="ORF">METSCH_E06440</name>
</gene>
<keyword evidence="3 4" id="KW-0072">Autophagy</keyword>
<protein>
    <recommendedName>
        <fullName evidence="2 4">Autophagy-related protein 13</fullName>
    </recommendedName>
</protein>
<feature type="domain" description="Autophagy-related protein 13 N-terminal" evidence="6">
    <location>
        <begin position="25"/>
        <end position="261"/>
    </location>
</feature>
<accession>A0A4P6XU81</accession>
<feature type="compositionally biased region" description="Basic and acidic residues" evidence="5">
    <location>
        <begin position="642"/>
        <end position="658"/>
    </location>
</feature>
<feature type="region of interest" description="Disordered" evidence="5">
    <location>
        <begin position="294"/>
        <end position="332"/>
    </location>
</feature>
<dbReference type="Gene3D" id="3.30.900.10">
    <property type="entry name" value="HORMA domain"/>
    <property type="match status" value="1"/>
</dbReference>
<dbReference type="Pfam" id="PF10033">
    <property type="entry name" value="ATG13"/>
    <property type="match status" value="1"/>
</dbReference>
<feature type="compositionally biased region" description="Basic and acidic residues" evidence="5">
    <location>
        <begin position="299"/>
        <end position="310"/>
    </location>
</feature>
<feature type="compositionally biased region" description="Low complexity" evidence="5">
    <location>
        <begin position="456"/>
        <end position="465"/>
    </location>
</feature>
<evidence type="ECO:0000256" key="4">
    <source>
        <dbReference type="RuleBase" id="RU361214"/>
    </source>
</evidence>
<feature type="region of interest" description="Disordered" evidence="5">
    <location>
        <begin position="732"/>
        <end position="760"/>
    </location>
</feature>
<feature type="region of interest" description="Disordered" evidence="5">
    <location>
        <begin position="601"/>
        <end position="661"/>
    </location>
</feature>
<keyword evidence="8" id="KW-1185">Reference proteome</keyword>
<sequence>MDHRTLSSMLESDTRRRQSKLAQVVQNFFTKTLQVIVQARSAAESKSLPYENPAGENSALAKINKWFNLHMPSLDSEWARQELRPWKLHADLSQLPPMIIETYLDLRQLSPCEMVMLEDDHGGAWPVAEKGSKKLEVVLERWLIEFDRSGLIHAGSEELPLVYKQAIVLIRVIYGIVRLLPAYKARKLMSKLASKNLVLRNRFIDGKQPVNSKGRVGLSKSIVPHQMLLTDSHLTQREFSPIHTSLGTLRVSVAYRNHYKFHAQDQEERLSNHFMISDSERAKEPQDVKVNVTAASRPETAHQEKPDQLKETNSTTYVPTPEAKPQRGSFGQFQGKYSVLPCTSEIQDKSSSPPILAQKKQTLISSASAAHPRPSIQPFKVGSIGSSSSPPYGTINSAQTNVTGSSMERRVSITSNRSGSNASLVALLRNPRGSTSSSTVPAVHNAQIQNPLLPRSISSSHGSHLASEEHYPESNSNTPRFSSSFGSRQSRRFSNTSARHGSSNADGNAYFGTSVDLTSSSVPFSGLYADDDISSFVQMIDGTSELRLSNSNHDSKLTTPNNDSSTHFEALSRFQLLKSHYQHLSDSVNASLVLQHNQSRSPLDDRLVTRRSSRSTGSPAPSLPLGSYEKSHMPSINSRLGRLGDEKSQSPIESRPEFRAGYSNSPLPNLVALPLTATTLAHASHVASPHTTKKVVSGLATTPSVYESQKEGIKYEDVFDEDDEGVDYFSSLRGSKRQTHQDHESSFDNDDLLFEMTDTK</sequence>
<dbReference type="GO" id="GO:0005829">
    <property type="term" value="C:cytosol"/>
    <property type="evidence" value="ECO:0007669"/>
    <property type="project" value="TreeGrafter"/>
</dbReference>
<evidence type="ECO:0000313" key="8">
    <source>
        <dbReference type="Proteomes" id="UP000292447"/>
    </source>
</evidence>
<dbReference type="STRING" id="2163413.A0A4P6XU81"/>
<evidence type="ECO:0000313" key="7">
    <source>
        <dbReference type="EMBL" id="QBM90395.1"/>
    </source>
</evidence>
<dbReference type="InterPro" id="IPR018731">
    <property type="entry name" value="Atg13_N"/>
</dbReference>
<reference evidence="8" key="1">
    <citation type="submission" date="2019-03" db="EMBL/GenBank/DDBJ databases">
        <title>Snf2 controls pulcherriminic acid biosynthesis and connects pigmentation and antifungal activity of the yeast Metschnikowia pulcherrima.</title>
        <authorList>
            <person name="Gore-Lloyd D."/>
            <person name="Sumann I."/>
            <person name="Brachmann A.O."/>
            <person name="Schneeberger K."/>
            <person name="Ortiz-Merino R.A."/>
            <person name="Moreno-Beltran M."/>
            <person name="Schlaefli M."/>
            <person name="Kirner P."/>
            <person name="Santos Kron A."/>
            <person name="Wolfe K.H."/>
            <person name="Piel J."/>
            <person name="Ahrens C.H."/>
            <person name="Henk D."/>
            <person name="Freimoser F.M."/>
        </authorList>
    </citation>
    <scope>NUCLEOTIDE SEQUENCE [LARGE SCALE GENOMIC DNA]</scope>
    <source>
        <strain evidence="8">APC 1.2</strain>
    </source>
</reference>
<feature type="compositionally biased region" description="Polar residues" evidence="5">
    <location>
        <begin position="495"/>
        <end position="506"/>
    </location>
</feature>
<dbReference type="GO" id="GO:0034727">
    <property type="term" value="P:piecemeal microautophagy of the nucleus"/>
    <property type="evidence" value="ECO:0007669"/>
    <property type="project" value="TreeGrafter"/>
</dbReference>
<feature type="region of interest" description="Disordered" evidence="5">
    <location>
        <begin position="450"/>
        <end position="508"/>
    </location>
</feature>
<dbReference type="GO" id="GO:0000423">
    <property type="term" value="P:mitophagy"/>
    <property type="evidence" value="ECO:0007669"/>
    <property type="project" value="TreeGrafter"/>
</dbReference>
<dbReference type="Gene3D" id="6.10.140.1900">
    <property type="match status" value="1"/>
</dbReference>
<name>A0A4P6XU81_9ASCO</name>
<feature type="compositionally biased region" description="Low complexity" evidence="5">
    <location>
        <begin position="480"/>
        <end position="494"/>
    </location>
</feature>
<dbReference type="InterPro" id="IPR036570">
    <property type="entry name" value="HORMA_dom_sf"/>
</dbReference>
<dbReference type="GO" id="GO:1990316">
    <property type="term" value="C:Atg1/ULK1 kinase complex"/>
    <property type="evidence" value="ECO:0007669"/>
    <property type="project" value="InterPro"/>
</dbReference>
<comment type="similarity">
    <text evidence="1 4">Belongs to the ATG13 family. Fungi subfamily.</text>
</comment>
<dbReference type="PANTHER" id="PTHR13430:SF4">
    <property type="entry name" value="AUTOPHAGY-RELATED PROTEIN 13"/>
    <property type="match status" value="1"/>
</dbReference>
<evidence type="ECO:0000256" key="3">
    <source>
        <dbReference type="ARBA" id="ARBA00023006"/>
    </source>
</evidence>